<feature type="signal peptide" evidence="1">
    <location>
        <begin position="1"/>
        <end position="25"/>
    </location>
</feature>
<feature type="domain" description="Ice-binding protein C-terminal" evidence="2">
    <location>
        <begin position="243"/>
        <end position="266"/>
    </location>
</feature>
<dbReference type="AlphaFoldDB" id="A0A3D4VD62"/>
<evidence type="ECO:0000259" key="2">
    <source>
        <dbReference type="Pfam" id="PF07589"/>
    </source>
</evidence>
<feature type="chain" id="PRO_5017786833" evidence="1">
    <location>
        <begin position="26"/>
        <end position="268"/>
    </location>
</feature>
<comment type="caution">
    <text evidence="3">The sequence shown here is derived from an EMBL/GenBank/DDBJ whole genome shotgun (WGS) entry which is preliminary data.</text>
</comment>
<evidence type="ECO:0000313" key="4">
    <source>
        <dbReference type="Proteomes" id="UP000264071"/>
    </source>
</evidence>
<accession>A0A3D4VD62</accession>
<sequence length="268" mass="26947">MIRSTFLRSAAVLTLLVSSFSSAEAQGRVFVNNDEWTLDQSGISQAGAGNVTQFTRNLASWLTGGTSGSVLIASGNFGFPTSAIGNDLSTGGYTFSTTNNNSGASLAVFTGYSAVFVDASTIAASSNAQLQADLQSYVLGGGSVFVNLGTGVMSSANEAAAFNTFLGHFGIQAAASYNGIGGVHNTSTWSSAAPYGAGLFGGVSQLYSNNGNSLSLGGPNGAGYTAQIFGDGLYAASARASVVPEPSTVTLLVVGLAAVGLAARRRRA</sequence>
<gene>
    <name evidence="3" type="ORF">DGD08_17760</name>
</gene>
<dbReference type="EMBL" id="DPIY01000012">
    <property type="protein sequence ID" value="HCT59051.1"/>
    <property type="molecule type" value="Genomic_DNA"/>
</dbReference>
<dbReference type="NCBIfam" id="TIGR02595">
    <property type="entry name" value="PEP_CTERM"/>
    <property type="match status" value="1"/>
</dbReference>
<proteinExistence type="predicted"/>
<protein>
    <submittedName>
        <fullName evidence="3">PEP-CTERM sorting domain-containing protein</fullName>
    </submittedName>
</protein>
<name>A0A3D4VD62_9BACT</name>
<keyword evidence="1" id="KW-0732">Signal</keyword>
<evidence type="ECO:0000256" key="1">
    <source>
        <dbReference type="SAM" id="SignalP"/>
    </source>
</evidence>
<dbReference type="InterPro" id="IPR013424">
    <property type="entry name" value="Ice-binding_C"/>
</dbReference>
<reference evidence="3 4" key="1">
    <citation type="journal article" date="2018" name="Nat. Biotechnol.">
        <title>A standardized bacterial taxonomy based on genome phylogeny substantially revises the tree of life.</title>
        <authorList>
            <person name="Parks D.H."/>
            <person name="Chuvochina M."/>
            <person name="Waite D.W."/>
            <person name="Rinke C."/>
            <person name="Skarshewski A."/>
            <person name="Chaumeil P.A."/>
            <person name="Hugenholtz P."/>
        </authorList>
    </citation>
    <scope>NUCLEOTIDE SEQUENCE [LARGE SCALE GENOMIC DNA]</scope>
    <source>
        <strain evidence="3">UBA8844</strain>
    </source>
</reference>
<evidence type="ECO:0000313" key="3">
    <source>
        <dbReference type="EMBL" id="HCT59051.1"/>
    </source>
</evidence>
<organism evidence="3 4">
    <name type="scientific">Gemmatimonas aurantiaca</name>
    <dbReference type="NCBI Taxonomy" id="173480"/>
    <lineage>
        <taxon>Bacteria</taxon>
        <taxon>Pseudomonadati</taxon>
        <taxon>Gemmatimonadota</taxon>
        <taxon>Gemmatimonadia</taxon>
        <taxon>Gemmatimonadales</taxon>
        <taxon>Gemmatimonadaceae</taxon>
        <taxon>Gemmatimonas</taxon>
    </lineage>
</organism>
<dbReference type="Proteomes" id="UP000264071">
    <property type="component" value="Unassembled WGS sequence"/>
</dbReference>
<dbReference type="Pfam" id="PF07589">
    <property type="entry name" value="PEP-CTERM"/>
    <property type="match status" value="1"/>
</dbReference>